<evidence type="ECO:0000313" key="7">
    <source>
        <dbReference type="Proteomes" id="UP000319257"/>
    </source>
</evidence>
<dbReference type="STRING" id="1093900.A0A507BLF2"/>
<feature type="domain" description="CENP-V/GFA" evidence="5">
    <location>
        <begin position="4"/>
        <end position="116"/>
    </location>
</feature>
<dbReference type="SUPFAM" id="SSF51316">
    <property type="entry name" value="Mss4-like"/>
    <property type="match status" value="2"/>
</dbReference>
<sequence>MPSIKLTCHCGAASQTLDLRLPQSTDGVPLTELTICHCATCRHSTGQLFASYLPLPAGLEPGLDGLRAWSSPSGQSVRYFCTRCGCHVFIQRDTGWSVATGTIVSEPDEFGARFVQHRNVADAGDGGLAPFLKAIDGVELSSDMPMPSSPETQARTPSATDILPASCACKAVSLLISRPDASSLLPHSHFPDLMVAYRDASPANPSDVKWWLCPRSTTDHTEPVDIANATGYLAGTCACQTCRLVSGFEIQSWAFIPEGNIRIRCAAPPAADTATDVSSTEDFQPLATFFSDPLHSQRTGNLGSYASSPGVTRNFCVHCGATIFWRGRHGGPSLIDVSAGLLRAESGARAEAEGWLQWWKGRVSFAEEASLGREGAAARRAIALVKGLEDGMGEDNT</sequence>
<evidence type="ECO:0000259" key="5">
    <source>
        <dbReference type="PROSITE" id="PS51891"/>
    </source>
</evidence>
<dbReference type="PANTHER" id="PTHR33337">
    <property type="entry name" value="GFA DOMAIN-CONTAINING PROTEIN"/>
    <property type="match status" value="1"/>
</dbReference>
<keyword evidence="3" id="KW-0862">Zinc</keyword>
<protein>
    <recommendedName>
        <fullName evidence="5">CENP-V/GFA domain-containing protein</fullName>
    </recommendedName>
</protein>
<dbReference type="OrthoDB" id="5422068at2759"/>
<comment type="caution">
    <text evidence="6">The sequence shown here is derived from an EMBL/GenBank/DDBJ whole genome shotgun (WGS) entry which is preliminary data.</text>
</comment>
<dbReference type="RefSeq" id="XP_030999732.1">
    <property type="nucleotide sequence ID" value="XM_031134666.1"/>
</dbReference>
<organism evidence="6 7">
    <name type="scientific">Thyridium curvatum</name>
    <dbReference type="NCBI Taxonomy" id="1093900"/>
    <lineage>
        <taxon>Eukaryota</taxon>
        <taxon>Fungi</taxon>
        <taxon>Dikarya</taxon>
        <taxon>Ascomycota</taxon>
        <taxon>Pezizomycotina</taxon>
        <taxon>Sordariomycetes</taxon>
        <taxon>Sordariomycetidae</taxon>
        <taxon>Thyridiales</taxon>
        <taxon>Thyridiaceae</taxon>
        <taxon>Thyridium</taxon>
    </lineage>
</organism>
<dbReference type="InterPro" id="IPR011057">
    <property type="entry name" value="Mss4-like_sf"/>
</dbReference>
<name>A0A507BLF2_9PEZI</name>
<dbReference type="InterPro" id="IPR006913">
    <property type="entry name" value="CENP-V/GFA"/>
</dbReference>
<dbReference type="GO" id="GO:0046872">
    <property type="term" value="F:metal ion binding"/>
    <property type="evidence" value="ECO:0007669"/>
    <property type="project" value="UniProtKB-KW"/>
</dbReference>
<keyword evidence="4" id="KW-0456">Lyase</keyword>
<dbReference type="InParanoid" id="A0A507BLF2"/>
<evidence type="ECO:0000313" key="6">
    <source>
        <dbReference type="EMBL" id="TPX18021.1"/>
    </source>
</evidence>
<dbReference type="PANTHER" id="PTHR33337:SF30">
    <property type="entry name" value="DUF636 DOMAIN PROTEIN (AFU_ORTHOLOGUE AFUA_1G03180)"/>
    <property type="match status" value="1"/>
</dbReference>
<keyword evidence="7" id="KW-1185">Reference proteome</keyword>
<evidence type="ECO:0000256" key="3">
    <source>
        <dbReference type="ARBA" id="ARBA00022833"/>
    </source>
</evidence>
<comment type="similarity">
    <text evidence="1">Belongs to the Gfa family.</text>
</comment>
<dbReference type="AlphaFoldDB" id="A0A507BLF2"/>
<dbReference type="EMBL" id="SKBQ01000123">
    <property type="protein sequence ID" value="TPX18021.1"/>
    <property type="molecule type" value="Genomic_DNA"/>
</dbReference>
<dbReference type="PROSITE" id="PS51891">
    <property type="entry name" value="CENP_V_GFA"/>
    <property type="match status" value="1"/>
</dbReference>
<proteinExistence type="inferred from homology"/>
<dbReference type="GO" id="GO:0016846">
    <property type="term" value="F:carbon-sulfur lyase activity"/>
    <property type="evidence" value="ECO:0007669"/>
    <property type="project" value="InterPro"/>
</dbReference>
<evidence type="ECO:0000256" key="2">
    <source>
        <dbReference type="ARBA" id="ARBA00022723"/>
    </source>
</evidence>
<evidence type="ECO:0000256" key="1">
    <source>
        <dbReference type="ARBA" id="ARBA00005495"/>
    </source>
</evidence>
<evidence type="ECO:0000256" key="4">
    <source>
        <dbReference type="ARBA" id="ARBA00023239"/>
    </source>
</evidence>
<dbReference type="GeneID" id="41979334"/>
<dbReference type="Proteomes" id="UP000319257">
    <property type="component" value="Unassembled WGS sequence"/>
</dbReference>
<dbReference type="Pfam" id="PF04828">
    <property type="entry name" value="GFA"/>
    <property type="match status" value="1"/>
</dbReference>
<accession>A0A507BLF2</accession>
<dbReference type="Gene3D" id="3.90.1590.10">
    <property type="entry name" value="glutathione-dependent formaldehyde- activating enzyme (gfa)"/>
    <property type="match status" value="2"/>
</dbReference>
<reference evidence="6 7" key="1">
    <citation type="submission" date="2019-06" db="EMBL/GenBank/DDBJ databases">
        <title>Draft genome sequence of the filamentous fungus Phialemoniopsis curvata isolated from diesel fuel.</title>
        <authorList>
            <person name="Varaljay V.A."/>
            <person name="Lyon W.J."/>
            <person name="Crouch A.L."/>
            <person name="Drake C.E."/>
            <person name="Hollomon J.M."/>
            <person name="Nadeau L.J."/>
            <person name="Nunn H.S."/>
            <person name="Stevenson B.S."/>
            <person name="Bojanowski C.L."/>
            <person name="Crookes-Goodson W.J."/>
        </authorList>
    </citation>
    <scope>NUCLEOTIDE SEQUENCE [LARGE SCALE GENOMIC DNA]</scope>
    <source>
        <strain evidence="6 7">D216</strain>
    </source>
</reference>
<keyword evidence="2" id="KW-0479">Metal-binding</keyword>
<gene>
    <name evidence="6" type="ORF">E0L32_011887</name>
</gene>